<dbReference type="STRING" id="183763.LP52_09535"/>
<dbReference type="GO" id="GO:0050308">
    <property type="term" value="F:sugar-phosphatase activity"/>
    <property type="evidence" value="ECO:0007669"/>
    <property type="project" value="TreeGrafter"/>
</dbReference>
<dbReference type="SUPFAM" id="SSF56784">
    <property type="entry name" value="HAD-like"/>
    <property type="match status" value="1"/>
</dbReference>
<evidence type="ECO:0000313" key="2">
    <source>
        <dbReference type="Proteomes" id="UP000031675"/>
    </source>
</evidence>
<name>A0A0C2JCE9_9ACTN</name>
<gene>
    <name evidence="1" type="ORF">LP52_09535</name>
</gene>
<dbReference type="EMBL" id="JROO01000016">
    <property type="protein sequence ID" value="KIH99086.1"/>
    <property type="molecule type" value="Genomic_DNA"/>
</dbReference>
<dbReference type="InterPro" id="IPR051806">
    <property type="entry name" value="HAD-like_SPP"/>
</dbReference>
<dbReference type="SFLD" id="SFLDS00003">
    <property type="entry name" value="Haloacid_Dehalogenase"/>
    <property type="match status" value="1"/>
</dbReference>
<dbReference type="Gene3D" id="3.40.50.1000">
    <property type="entry name" value="HAD superfamily/HAD-like"/>
    <property type="match status" value="1"/>
</dbReference>
<dbReference type="NCBIfam" id="TIGR01509">
    <property type="entry name" value="HAD-SF-IA-v3"/>
    <property type="match status" value="1"/>
</dbReference>
<dbReference type="PANTHER" id="PTHR43481">
    <property type="entry name" value="FRUCTOSE-1-PHOSPHATE PHOSPHATASE"/>
    <property type="match status" value="1"/>
</dbReference>
<dbReference type="InterPro" id="IPR036412">
    <property type="entry name" value="HAD-like_sf"/>
</dbReference>
<dbReference type="InterPro" id="IPR023214">
    <property type="entry name" value="HAD_sf"/>
</dbReference>
<dbReference type="AlphaFoldDB" id="A0A0C2JCE9"/>
<sequence length="231" mass="24710">MSSRLSAVVFDLDGVLIESDHLWEEMWSDYAARHGARWSSEDTATVQGMSSREWSHYLNRMAGAAESEADTERAVVDGMVGAFEQGRVDLLPGARQTVQAVSAETTIALASSAPRRLIDAVLRGHALEDRFSATVSSAEVDRGKPHPDVYLEAASRIGRQGVDCAAVEDSSNGIRAAHAAEMTVIALPNPAPGYRPAPDALELAAEEAGDLADVRDRLLRLLGRTQAQGSS</sequence>
<proteinExistence type="predicted"/>
<accession>A0A0C2JCE9</accession>
<keyword evidence="1" id="KW-0378">Hydrolase</keyword>
<dbReference type="RefSeq" id="WP_040272547.1">
    <property type="nucleotide sequence ID" value="NZ_JROO01000016.1"/>
</dbReference>
<protein>
    <submittedName>
        <fullName evidence="1">HAD family hydrolase</fullName>
    </submittedName>
</protein>
<reference evidence="2" key="1">
    <citation type="journal article" date="2015" name="Chem. Biol.">
        <title>Structure, bioactivity, and resistance mechanism of streptomonomicin, an unusual lasso Peptide from an understudied halophilic actinomycete.</title>
        <authorList>
            <person name="Metelev M."/>
            <person name="Tietz J.I."/>
            <person name="Melby J.O."/>
            <person name="Blair P.M."/>
            <person name="Zhu L."/>
            <person name="Livnat I."/>
            <person name="Severinov K."/>
            <person name="Mitchell D.A."/>
        </authorList>
    </citation>
    <scope>NUCLEOTIDE SEQUENCE [LARGE SCALE GENOMIC DNA]</scope>
    <source>
        <strain evidence="2">YIM 90003</strain>
    </source>
</reference>
<dbReference type="Proteomes" id="UP000031675">
    <property type="component" value="Unassembled WGS sequence"/>
</dbReference>
<dbReference type="Gene3D" id="1.10.150.240">
    <property type="entry name" value="Putative phosphatase, domain 2"/>
    <property type="match status" value="1"/>
</dbReference>
<organism evidence="1 2">
    <name type="scientific">Streptomonospora alba</name>
    <dbReference type="NCBI Taxonomy" id="183763"/>
    <lineage>
        <taxon>Bacteria</taxon>
        <taxon>Bacillati</taxon>
        <taxon>Actinomycetota</taxon>
        <taxon>Actinomycetes</taxon>
        <taxon>Streptosporangiales</taxon>
        <taxon>Nocardiopsidaceae</taxon>
        <taxon>Streptomonospora</taxon>
    </lineage>
</organism>
<dbReference type="InterPro" id="IPR023198">
    <property type="entry name" value="PGP-like_dom2"/>
</dbReference>
<evidence type="ECO:0000313" key="1">
    <source>
        <dbReference type="EMBL" id="KIH99086.1"/>
    </source>
</evidence>
<dbReference type="OrthoDB" id="9812856at2"/>
<dbReference type="PANTHER" id="PTHR43481:SF4">
    <property type="entry name" value="GLYCEROL-1-PHOSPHATE PHOSPHOHYDROLASE 1-RELATED"/>
    <property type="match status" value="1"/>
</dbReference>
<dbReference type="CDD" id="cd07505">
    <property type="entry name" value="HAD_BPGM-like"/>
    <property type="match status" value="1"/>
</dbReference>
<dbReference type="SFLD" id="SFLDG01129">
    <property type="entry name" value="C1.5:_HAD__Beta-PGM__Phosphata"/>
    <property type="match status" value="1"/>
</dbReference>
<keyword evidence="2" id="KW-1185">Reference proteome</keyword>
<comment type="caution">
    <text evidence="1">The sequence shown here is derived from an EMBL/GenBank/DDBJ whole genome shotgun (WGS) entry which is preliminary data.</text>
</comment>
<dbReference type="InterPro" id="IPR006439">
    <property type="entry name" value="HAD-SF_hydro_IA"/>
</dbReference>
<dbReference type="Pfam" id="PF00702">
    <property type="entry name" value="Hydrolase"/>
    <property type="match status" value="1"/>
</dbReference>